<reference evidence="3 4" key="1">
    <citation type="submission" date="2019-05" db="EMBL/GenBank/DDBJ databases">
        <title>Verrucobacter flavum gen. nov., sp. nov. a new member of the family Verrucomicrobiaceae.</title>
        <authorList>
            <person name="Szuroczki S."/>
            <person name="Abbaszade G."/>
            <person name="Szabo A."/>
            <person name="Felfoldi T."/>
            <person name="Schumann P."/>
            <person name="Boka K."/>
            <person name="Keki Z."/>
            <person name="Toumi M."/>
            <person name="Toth E."/>
        </authorList>
    </citation>
    <scope>NUCLEOTIDE SEQUENCE [LARGE SCALE GENOMIC DNA]</scope>
    <source>
        <strain evidence="3 4">MG-N-17</strain>
    </source>
</reference>
<gene>
    <name evidence="3" type="ORF">FEM03_22760</name>
</gene>
<dbReference type="CDD" id="cd03801">
    <property type="entry name" value="GT4_PimA-like"/>
    <property type="match status" value="1"/>
</dbReference>
<keyword evidence="4" id="KW-1185">Reference proteome</keyword>
<proteinExistence type="predicted"/>
<organism evidence="3 4">
    <name type="scientific">Phragmitibacter flavus</name>
    <dbReference type="NCBI Taxonomy" id="2576071"/>
    <lineage>
        <taxon>Bacteria</taxon>
        <taxon>Pseudomonadati</taxon>
        <taxon>Verrucomicrobiota</taxon>
        <taxon>Verrucomicrobiia</taxon>
        <taxon>Verrucomicrobiales</taxon>
        <taxon>Verrucomicrobiaceae</taxon>
        <taxon>Phragmitibacter</taxon>
    </lineage>
</organism>
<feature type="domain" description="Glycosyl transferase family 1" evidence="1">
    <location>
        <begin position="193"/>
        <end position="346"/>
    </location>
</feature>
<dbReference type="InterPro" id="IPR028098">
    <property type="entry name" value="Glyco_trans_4-like_N"/>
</dbReference>
<dbReference type="OrthoDB" id="2023634at2"/>
<dbReference type="Proteomes" id="UP000306196">
    <property type="component" value="Unassembled WGS sequence"/>
</dbReference>
<sequence>MRILSFTNCALDPTTGSGKTVMMYSQGLRDLGHEVEVVAPDEFELGRRGGRAPKFRQAVGGWKMLKRRMREGNYDLVEFFGDEFWLATRWLRSQTKRPFLVAHTNGFELLNIERKKAMASPPRGVRDKLRRYTVKQTHERFARIAFESTDAFVSLCDLDRRHAVGEGLYPQKRTATVPPGLDEEYLGRPLVLEREHRVAFTGTWNVRKGVELLTEVMTALMLKDEKLVLDIYGAAGKEAVILPLFPEVLRARIKVYARLTNAEIAEGLGRAKVFFFPTQYEGFGIALAEAMACGCASVTTPTGYGGELKNGDEAMVCDFRDVASMQQHVEKLLHDDELRIKLAQEGWTRAQQLQWPTVVGQLESVYLKWLEDR</sequence>
<evidence type="ECO:0000313" key="4">
    <source>
        <dbReference type="Proteomes" id="UP000306196"/>
    </source>
</evidence>
<dbReference type="EMBL" id="VAUV01000025">
    <property type="protein sequence ID" value="TLD68430.1"/>
    <property type="molecule type" value="Genomic_DNA"/>
</dbReference>
<name>A0A5R8K7Z3_9BACT</name>
<accession>A0A5R8K7Z3</accession>
<dbReference type="PANTHER" id="PTHR12526">
    <property type="entry name" value="GLYCOSYLTRANSFERASE"/>
    <property type="match status" value="1"/>
</dbReference>
<dbReference type="InterPro" id="IPR001296">
    <property type="entry name" value="Glyco_trans_1"/>
</dbReference>
<dbReference type="SUPFAM" id="SSF53756">
    <property type="entry name" value="UDP-Glycosyltransferase/glycogen phosphorylase"/>
    <property type="match status" value="1"/>
</dbReference>
<dbReference type="Pfam" id="PF00534">
    <property type="entry name" value="Glycos_transf_1"/>
    <property type="match status" value="1"/>
</dbReference>
<dbReference type="GO" id="GO:0016757">
    <property type="term" value="F:glycosyltransferase activity"/>
    <property type="evidence" value="ECO:0007669"/>
    <property type="project" value="InterPro"/>
</dbReference>
<evidence type="ECO:0000259" key="1">
    <source>
        <dbReference type="Pfam" id="PF00534"/>
    </source>
</evidence>
<comment type="caution">
    <text evidence="3">The sequence shown here is derived from an EMBL/GenBank/DDBJ whole genome shotgun (WGS) entry which is preliminary data.</text>
</comment>
<dbReference type="RefSeq" id="WP_138088621.1">
    <property type="nucleotide sequence ID" value="NZ_VAUV01000025.1"/>
</dbReference>
<feature type="domain" description="Glycosyltransferase subfamily 4-like N-terminal" evidence="2">
    <location>
        <begin position="16"/>
        <end position="184"/>
    </location>
</feature>
<dbReference type="Gene3D" id="3.40.50.2000">
    <property type="entry name" value="Glycogen Phosphorylase B"/>
    <property type="match status" value="2"/>
</dbReference>
<dbReference type="AlphaFoldDB" id="A0A5R8K7Z3"/>
<protein>
    <submittedName>
        <fullName evidence="3">Glycosyltransferase family 4 protein</fullName>
    </submittedName>
</protein>
<evidence type="ECO:0000313" key="3">
    <source>
        <dbReference type="EMBL" id="TLD68430.1"/>
    </source>
</evidence>
<keyword evidence="3" id="KW-0808">Transferase</keyword>
<dbReference type="Pfam" id="PF13439">
    <property type="entry name" value="Glyco_transf_4"/>
    <property type="match status" value="1"/>
</dbReference>
<evidence type="ECO:0000259" key="2">
    <source>
        <dbReference type="Pfam" id="PF13439"/>
    </source>
</evidence>